<evidence type="ECO:0000256" key="6">
    <source>
        <dbReference type="ARBA" id="ARBA00022967"/>
    </source>
</evidence>
<keyword evidence="3" id="KW-0997">Cell inner membrane</keyword>
<proteinExistence type="predicted"/>
<dbReference type="GO" id="GO:0016887">
    <property type="term" value="F:ATP hydrolysis activity"/>
    <property type="evidence" value="ECO:0007669"/>
    <property type="project" value="InterPro"/>
</dbReference>
<keyword evidence="9" id="KW-1185">Reference proteome</keyword>
<sequence length="352" mass="38250">MTTSQLVIDHLSVPKILDDICLSVDEGKILAVVGPSGCGKSTLIHAVAGAVASTGRILVGDRDITDLPMHLRPTGTVFQESMLFPDHDVWSNVAFGLDDARMKDSRRSDLVDLTLAQLNISSLARLPVGHLSGGQVQRVALARTLVRRPRILLLDEPLVHVDPPLRGAIQTDIVAQVRRNKLATIYVTHDVDEACRLGDLIALMDGGRIVQIGSPTEVYRRPASAFVARIMGIANILDGKITHVGPDHAKVEFGRTWLALPRVQELVPSRAHVVVPPETIAIGEPDQGMLAGRIIRSIFARTHMEYELETAVGTLVVTEADTTSPRPLGAEVSLLFTYCWFIGDFSLAPTIR</sequence>
<accession>A0A8A5UHI4</accession>
<evidence type="ECO:0000256" key="1">
    <source>
        <dbReference type="ARBA" id="ARBA00022448"/>
    </source>
</evidence>
<keyword evidence="5 8" id="KW-0067">ATP-binding</keyword>
<dbReference type="Pfam" id="PF00005">
    <property type="entry name" value="ABC_tran"/>
    <property type="match status" value="1"/>
</dbReference>
<dbReference type="InterPro" id="IPR050093">
    <property type="entry name" value="ABC_SmlMolc_Importer"/>
</dbReference>
<evidence type="ECO:0000313" key="9">
    <source>
        <dbReference type="Proteomes" id="UP000595053"/>
    </source>
</evidence>
<dbReference type="SUPFAM" id="SSF50331">
    <property type="entry name" value="MOP-like"/>
    <property type="match status" value="1"/>
</dbReference>
<accession>A0A7M1QWR1</accession>
<dbReference type="PROSITE" id="PS50893">
    <property type="entry name" value="ABC_TRANSPORTER_2"/>
    <property type="match status" value="1"/>
</dbReference>
<dbReference type="GO" id="GO:0005524">
    <property type="term" value="F:ATP binding"/>
    <property type="evidence" value="ECO:0007669"/>
    <property type="project" value="UniProtKB-KW"/>
</dbReference>
<name>A0A7M1QWR1_9ACTO</name>
<dbReference type="InterPro" id="IPR003439">
    <property type="entry name" value="ABC_transporter-like_ATP-bd"/>
</dbReference>
<dbReference type="Gene3D" id="2.40.50.100">
    <property type="match status" value="1"/>
</dbReference>
<dbReference type="PANTHER" id="PTHR42781:SF1">
    <property type="entry name" value="THIAMINE IMPORT ATP-BINDING PROTEIN THIQ"/>
    <property type="match status" value="1"/>
</dbReference>
<dbReference type="InterPro" id="IPR008995">
    <property type="entry name" value="Mo/tungstate-bd_C_term_dom"/>
</dbReference>
<dbReference type="Proteomes" id="UP000595053">
    <property type="component" value="Chromosome"/>
</dbReference>
<reference evidence="8 9" key="1">
    <citation type="submission" date="2020-10" db="EMBL/GenBank/DDBJ databases">
        <title>Trueperella pecoris sp. nov. isolated from bovine and porcine specimens.</title>
        <authorList>
            <person name="Schoenecker L."/>
            <person name="Schnydrig P."/>
            <person name="Brodard I."/>
            <person name="Thomann A."/>
            <person name="Hemphill A."/>
            <person name="Rodriguez-Campos S."/>
            <person name="Perreten V."/>
            <person name="Jores J."/>
            <person name="Kittl S."/>
        </authorList>
    </citation>
    <scope>NUCLEOTIDE SEQUENCE [LARGE SCALE GENOMIC DNA]</scope>
    <source>
        <strain evidence="8 9">15A0121</strain>
    </source>
</reference>
<evidence type="ECO:0000256" key="3">
    <source>
        <dbReference type="ARBA" id="ARBA00022519"/>
    </source>
</evidence>
<dbReference type="Gene3D" id="3.40.50.300">
    <property type="entry name" value="P-loop containing nucleotide triphosphate hydrolases"/>
    <property type="match status" value="1"/>
</dbReference>
<evidence type="ECO:0000313" key="8">
    <source>
        <dbReference type="EMBL" id="QOR46306.1"/>
    </source>
</evidence>
<evidence type="ECO:0000256" key="2">
    <source>
        <dbReference type="ARBA" id="ARBA00022475"/>
    </source>
</evidence>
<dbReference type="SMART" id="SM00382">
    <property type="entry name" value="AAA"/>
    <property type="match status" value="1"/>
</dbReference>
<keyword evidence="7" id="KW-0472">Membrane</keyword>
<keyword evidence="6" id="KW-1278">Translocase</keyword>
<keyword evidence="1" id="KW-0813">Transport</keyword>
<gene>
    <name evidence="8" type="ORF">INS88_03640</name>
</gene>
<keyword evidence="2" id="KW-1003">Cell membrane</keyword>
<evidence type="ECO:0000256" key="4">
    <source>
        <dbReference type="ARBA" id="ARBA00022741"/>
    </source>
</evidence>
<evidence type="ECO:0000256" key="7">
    <source>
        <dbReference type="ARBA" id="ARBA00023136"/>
    </source>
</evidence>
<dbReference type="InterPro" id="IPR027417">
    <property type="entry name" value="P-loop_NTPase"/>
</dbReference>
<protein>
    <submittedName>
        <fullName evidence="8">ABC transporter ATP-binding protein</fullName>
    </submittedName>
</protein>
<dbReference type="PANTHER" id="PTHR42781">
    <property type="entry name" value="SPERMIDINE/PUTRESCINE IMPORT ATP-BINDING PROTEIN POTA"/>
    <property type="match status" value="1"/>
</dbReference>
<keyword evidence="4" id="KW-0547">Nucleotide-binding</keyword>
<dbReference type="EMBL" id="CP063213">
    <property type="protein sequence ID" value="QOR46306.1"/>
    <property type="molecule type" value="Genomic_DNA"/>
</dbReference>
<evidence type="ECO:0000256" key="5">
    <source>
        <dbReference type="ARBA" id="ARBA00022840"/>
    </source>
</evidence>
<dbReference type="RefSeq" id="WP_193325998.1">
    <property type="nucleotide sequence ID" value="NZ_CP053291.1"/>
</dbReference>
<organism evidence="8 9">
    <name type="scientific">Trueperella pecoris</name>
    <dbReference type="NCBI Taxonomy" id="2733571"/>
    <lineage>
        <taxon>Bacteria</taxon>
        <taxon>Bacillati</taxon>
        <taxon>Actinomycetota</taxon>
        <taxon>Actinomycetes</taxon>
        <taxon>Actinomycetales</taxon>
        <taxon>Actinomycetaceae</taxon>
        <taxon>Trueperella</taxon>
    </lineage>
</organism>
<dbReference type="InterPro" id="IPR003593">
    <property type="entry name" value="AAA+_ATPase"/>
</dbReference>
<dbReference type="AlphaFoldDB" id="A0A7M1QWR1"/>
<dbReference type="SUPFAM" id="SSF52540">
    <property type="entry name" value="P-loop containing nucleoside triphosphate hydrolases"/>
    <property type="match status" value="1"/>
</dbReference>